<reference evidence="1 2" key="1">
    <citation type="submission" date="2014-03" db="EMBL/GenBank/DDBJ databases">
        <title>Genomics of Bifidobacteria.</title>
        <authorList>
            <person name="Ventura M."/>
            <person name="Milani C."/>
            <person name="Lugli G.A."/>
        </authorList>
    </citation>
    <scope>NUCLEOTIDE SEQUENCE [LARGE SCALE GENOMIC DNA]</scope>
    <source>
        <strain evidence="1 2">JCM 13495</strain>
    </source>
</reference>
<dbReference type="Proteomes" id="UP000029080">
    <property type="component" value="Unassembled WGS sequence"/>
</dbReference>
<keyword evidence="2" id="KW-1185">Reference proteome</keyword>
<dbReference type="STRING" id="356829.BITS_0151"/>
<accession>A0A087ECH7</accession>
<dbReference type="EMBL" id="JGZU01000015">
    <property type="protein sequence ID" value="KFJ05478.1"/>
    <property type="molecule type" value="Genomic_DNA"/>
</dbReference>
<sequence length="258" mass="27483">MHDKGSSNIRVTLGNAYRRDITIQSADGTAYSVDFSGYSFTLGSGYTVAFKNLDLYGQQWYGAIQGATTYNYENVTYTGSQLVNFDDGAVNFYGNVASNSVATYSNPVSGKSYSTQGNGNQQVIEGKSATFKAGSNVTLTSVSGNVLQIASGGTGVTVEEGANVTLKPRKTTISTEASKNGTNYGIVLDSSSLSVAEGATLTVDLANESGNRSMSGGIYMTGNNAAIDVAEKRQVAGEYQWHAKRQRSANGWRYRKYQ</sequence>
<evidence type="ECO:0000313" key="2">
    <source>
        <dbReference type="Proteomes" id="UP000029080"/>
    </source>
</evidence>
<dbReference type="OrthoDB" id="2326315at2"/>
<protein>
    <submittedName>
        <fullName evidence="1">LPXTG-motif cell wall anchor domain protein</fullName>
    </submittedName>
</protein>
<gene>
    <name evidence="1" type="ORF">BITS_0151</name>
</gene>
<evidence type="ECO:0000313" key="1">
    <source>
        <dbReference type="EMBL" id="KFJ05478.1"/>
    </source>
</evidence>
<proteinExistence type="predicted"/>
<organism evidence="1 2">
    <name type="scientific">Bifidobacterium tsurumiense</name>
    <dbReference type="NCBI Taxonomy" id="356829"/>
    <lineage>
        <taxon>Bacteria</taxon>
        <taxon>Bacillati</taxon>
        <taxon>Actinomycetota</taxon>
        <taxon>Actinomycetes</taxon>
        <taxon>Bifidobacteriales</taxon>
        <taxon>Bifidobacteriaceae</taxon>
        <taxon>Bifidobacterium</taxon>
    </lineage>
</organism>
<name>A0A087ECH7_9BIFI</name>
<comment type="caution">
    <text evidence="1">The sequence shown here is derived from an EMBL/GenBank/DDBJ whole genome shotgun (WGS) entry which is preliminary data.</text>
</comment>
<dbReference type="AlphaFoldDB" id="A0A087ECH7"/>
<dbReference type="eggNOG" id="ENOG50340DJ">
    <property type="taxonomic scope" value="Bacteria"/>
</dbReference>